<evidence type="ECO:0000256" key="1">
    <source>
        <dbReference type="SAM" id="MobiDB-lite"/>
    </source>
</evidence>
<dbReference type="Proteomes" id="UP000288805">
    <property type="component" value="Unassembled WGS sequence"/>
</dbReference>
<dbReference type="AlphaFoldDB" id="A0A438DPH5"/>
<organism evidence="2 3">
    <name type="scientific">Vitis vinifera</name>
    <name type="common">Grape</name>
    <dbReference type="NCBI Taxonomy" id="29760"/>
    <lineage>
        <taxon>Eukaryota</taxon>
        <taxon>Viridiplantae</taxon>
        <taxon>Streptophyta</taxon>
        <taxon>Embryophyta</taxon>
        <taxon>Tracheophyta</taxon>
        <taxon>Spermatophyta</taxon>
        <taxon>Magnoliopsida</taxon>
        <taxon>eudicotyledons</taxon>
        <taxon>Gunneridae</taxon>
        <taxon>Pentapetalae</taxon>
        <taxon>rosids</taxon>
        <taxon>Vitales</taxon>
        <taxon>Vitaceae</taxon>
        <taxon>Viteae</taxon>
        <taxon>Vitis</taxon>
    </lineage>
</organism>
<gene>
    <name evidence="2" type="ORF">CK203_087687</name>
</gene>
<reference evidence="2 3" key="1">
    <citation type="journal article" date="2018" name="PLoS Genet.">
        <title>Population sequencing reveals clonal diversity and ancestral inbreeding in the grapevine cultivar Chardonnay.</title>
        <authorList>
            <person name="Roach M.J."/>
            <person name="Johnson D.L."/>
            <person name="Bohlmann J."/>
            <person name="van Vuuren H.J."/>
            <person name="Jones S.J."/>
            <person name="Pretorius I.S."/>
            <person name="Schmidt S.A."/>
            <person name="Borneman A.R."/>
        </authorList>
    </citation>
    <scope>NUCLEOTIDE SEQUENCE [LARGE SCALE GENOMIC DNA]</scope>
    <source>
        <strain evidence="3">cv. Chardonnay</strain>
        <tissue evidence="2">Leaf</tissue>
    </source>
</reference>
<proteinExistence type="predicted"/>
<protein>
    <recommendedName>
        <fullName evidence="4">GAG-pre-integrase domain-containing protein</fullName>
    </recommendedName>
</protein>
<comment type="caution">
    <text evidence="2">The sequence shown here is derived from an EMBL/GenBank/DDBJ whole genome shotgun (WGS) entry which is preliminary data.</text>
</comment>
<sequence>MDSWMDPSNNQTTIHQNLKIGGPLIQCLSHGCLTPLNPHFDQPYLTWKRKGTLGRNQAAIFYWNGPRVQQLKSDLVNCKQERQGIVVYYGQLKSLWDELNNYDSIPNGRVTGHAPPQVGVVVGVDVVFSRIQVDDEDVEGLLELMQFKRQELMDRNSRMLIGAGEQRERLYFLKGLAPIRAYKTTSIASYELWHRRMGHPSSRNFRTSTMLLTLLDENRVVDFSADDEDPYMQNDIEEKQASVSDVKHEIDVEMGNNMEMATDGNTEVGDRGDTDVLKPMVSEEQFGKGKRVKQPSV</sequence>
<feature type="compositionally biased region" description="Basic residues" evidence="1">
    <location>
        <begin position="288"/>
        <end position="297"/>
    </location>
</feature>
<name>A0A438DPH5_VITVI</name>
<accession>A0A438DPH5</accession>
<dbReference type="EMBL" id="QGNW01001540">
    <property type="protein sequence ID" value="RVW37341.1"/>
    <property type="molecule type" value="Genomic_DNA"/>
</dbReference>
<evidence type="ECO:0008006" key="4">
    <source>
        <dbReference type="Google" id="ProtNLM"/>
    </source>
</evidence>
<evidence type="ECO:0000313" key="3">
    <source>
        <dbReference type="Proteomes" id="UP000288805"/>
    </source>
</evidence>
<evidence type="ECO:0000313" key="2">
    <source>
        <dbReference type="EMBL" id="RVW37341.1"/>
    </source>
</evidence>
<feature type="region of interest" description="Disordered" evidence="1">
    <location>
        <begin position="255"/>
        <end position="297"/>
    </location>
</feature>